<dbReference type="Gene3D" id="1.20.210.10">
    <property type="entry name" value="Cytochrome c oxidase-like, subunit I domain"/>
    <property type="match status" value="1"/>
</dbReference>
<proteinExistence type="predicted"/>
<evidence type="ECO:0000313" key="5">
    <source>
        <dbReference type="Proteomes" id="UP000001883"/>
    </source>
</evidence>
<feature type="transmembrane region" description="Helical" evidence="2">
    <location>
        <begin position="669"/>
        <end position="688"/>
    </location>
</feature>
<reference evidence="4 5" key="2">
    <citation type="journal article" date="2010" name="J Osaka Dent Univ">
        <title>Isolation and identification of Rothia mucilaginosa from persistent apical periodontitis lesions.</title>
        <authorList>
            <person name="Yamane K."/>
            <person name="Yoshida M."/>
            <person name="Fujihira T."/>
            <person name="Baba T."/>
            <person name="Tsuji N."/>
            <person name="Hayashi H."/>
            <person name="Sugimori C."/>
            <person name="Yamanaka T."/>
            <person name="Mashimo C."/>
            <person name="Nambu T."/>
            <person name="Kawai H."/>
            <person name="Fukushima H."/>
        </authorList>
    </citation>
    <scope>NUCLEOTIDE SEQUENCE [LARGE SCALE GENOMIC DNA]</scope>
    <source>
        <strain evidence="4 5">DY-18</strain>
    </source>
</reference>
<feature type="region of interest" description="Disordered" evidence="1">
    <location>
        <begin position="811"/>
        <end position="830"/>
    </location>
</feature>
<feature type="transmembrane region" description="Helical" evidence="2">
    <location>
        <begin position="445"/>
        <end position="465"/>
    </location>
</feature>
<reference evidence="4 5" key="3">
    <citation type="journal article" date="2010" name="Sequencing">
        <title>Complete Genome Sequence of Rothia mucilaginosa DY-18: A Clinical Isolate with Dense Meshwork-Like Structures from a Persistent Apical Periodontitis Lesion.</title>
        <authorList>
            <person name="Yamane K."/>
            <person name="Nambu T."/>
            <person name="Yamanaka T."/>
            <person name="Mashimo C."/>
            <person name="Sugimori C."/>
            <person name="Leung K.-P."/>
            <person name="Fukushima H."/>
        </authorList>
    </citation>
    <scope>NUCLEOTIDE SEQUENCE [LARGE SCALE GENOMIC DNA]</scope>
    <source>
        <strain evidence="4 5">DY-18</strain>
    </source>
</reference>
<feature type="transmembrane region" description="Helical" evidence="2">
    <location>
        <begin position="259"/>
        <end position="281"/>
    </location>
</feature>
<evidence type="ECO:0000259" key="3">
    <source>
        <dbReference type="Pfam" id="PF22085"/>
    </source>
</evidence>
<dbReference type="GO" id="GO:0016020">
    <property type="term" value="C:membrane"/>
    <property type="evidence" value="ECO:0007669"/>
    <property type="project" value="InterPro"/>
</dbReference>
<dbReference type="InterPro" id="IPR000883">
    <property type="entry name" value="Cyt_C_Oxase_1"/>
</dbReference>
<feature type="transmembrane region" description="Helical" evidence="2">
    <location>
        <begin position="579"/>
        <end position="601"/>
    </location>
</feature>
<evidence type="ECO:0000256" key="2">
    <source>
        <dbReference type="SAM" id="Phobius"/>
    </source>
</evidence>
<feature type="transmembrane region" description="Helical" evidence="2">
    <location>
        <begin position="700"/>
        <end position="722"/>
    </location>
</feature>
<dbReference type="AlphaFoldDB" id="D2NTI6"/>
<dbReference type="KEGG" id="rmu:RMDY18_11300"/>
<dbReference type="GO" id="GO:0020037">
    <property type="term" value="F:heme binding"/>
    <property type="evidence" value="ECO:0007669"/>
    <property type="project" value="InterPro"/>
</dbReference>
<dbReference type="GO" id="GO:0009060">
    <property type="term" value="P:aerobic respiration"/>
    <property type="evidence" value="ECO:0007669"/>
    <property type="project" value="InterPro"/>
</dbReference>
<dbReference type="SUPFAM" id="SSF81442">
    <property type="entry name" value="Cytochrome c oxidase subunit I-like"/>
    <property type="match status" value="1"/>
</dbReference>
<feature type="domain" description="Nitric oxide reductase subunit B cytochrome c-like" evidence="3">
    <location>
        <begin position="84"/>
        <end position="246"/>
    </location>
</feature>
<feature type="transmembrane region" description="Helical" evidence="2">
    <location>
        <begin position="57"/>
        <end position="78"/>
    </location>
</feature>
<dbReference type="Proteomes" id="UP000001883">
    <property type="component" value="Chromosome"/>
</dbReference>
<sequence length="830" mass="92993">MSRPSSGCASGPLHLQIPRTLETYTMATKPVSRAQAAKIARRSDTVGAYAGKGWVQAVAFVMLLGFTIMAVLAMRTYALSMPLPDKIVGNDGKTIATQEQILHGQELFQGRGLQQYGSVLGHGAYLGPDYTAEYLRLTTDAAVKEYREQGKQDPRELVKNEWRKENKYDEQTKTITWSAGETKGYQLMLKHYRETLMKGDTSQGLFPNAIKNDEELHDIVAFFGWTAWASAADRPDQPYSYTNNWPSEPNVDNKPTADLMVWSALSLIALIGGTGLMFAIYGRWSRAIGWHAEEAPVLDFRQPDEVRLTPSQKAACLLFATILVLFLLQALVGALTEHYREELTGFFGIDMGQLLPYTVSRTWHLQLSLFWTAGAFLAGGIFIAPLITRREPKKQGLLTYVLIGAVVFVVLGSLLNEWFSQKGLIPKEFTGFFSQQWEFLDLPRFFQILLTAGMFIWIVIVWRTLSARLKGSKKTSLPWLFLFSGLAIPMFYAVGLLAGQRTHVTVAEFWRFWVVHLWVEDFLELFTTVMVAYIFVLLGVVRERIAISIIMMDAVLYSAGGVIGTLHHTYFVGTPSEQMAFGAFFSAAEVIPLTFLTVEAWGFMQLGARQYSNRTKPFPHRWAVMFLIAVGFWNFLGAGVFGFLINLPIVSYFEIGTALTANHAHASMMGVYGMLAIAFAVFGLRYLIPEDKWPEKGLKFSFWTLNIGLLWMSFISLLPLGIAQLYKSVGEGYYEARSFAFIHDGASAVMGWMRMPGDVIFLVGIIPLIKLALLGIKEIFSKNAKETVLELPEPPLYEVVEDARIAEFAGAKAAEELPEQTSPYRSDRRG</sequence>
<keyword evidence="2" id="KW-1133">Transmembrane helix</keyword>
<name>D2NTI6_ROTMD</name>
<dbReference type="Pfam" id="PF22085">
    <property type="entry name" value="NorB_cytochrome_c-like"/>
    <property type="match status" value="1"/>
</dbReference>
<feature type="transmembrane region" description="Helical" evidence="2">
    <location>
        <begin position="314"/>
        <end position="335"/>
    </location>
</feature>
<dbReference type="PANTHER" id="PTHR10422:SF38">
    <property type="entry name" value="CYTOCHROME B SUBUNIT OF NITRIC OXIDE REDUCTASE"/>
    <property type="match status" value="1"/>
</dbReference>
<keyword evidence="2" id="KW-0812">Transmembrane</keyword>
<feature type="transmembrane region" description="Helical" evidence="2">
    <location>
        <begin position="759"/>
        <end position="776"/>
    </location>
</feature>
<dbReference type="HOGENOM" id="CLU_021582_0_0_11"/>
<dbReference type="STRING" id="680646.RMDY18_11300"/>
<accession>D2NTI6</accession>
<dbReference type="Pfam" id="PF00115">
    <property type="entry name" value="COX1"/>
    <property type="match status" value="1"/>
</dbReference>
<feature type="transmembrane region" description="Helical" evidence="2">
    <location>
        <begin position="397"/>
        <end position="415"/>
    </location>
</feature>
<feature type="transmembrane region" description="Helical" evidence="2">
    <location>
        <begin position="477"/>
        <end position="498"/>
    </location>
</feature>
<feature type="transmembrane region" description="Helical" evidence="2">
    <location>
        <begin position="622"/>
        <end position="649"/>
    </location>
</feature>
<feature type="transmembrane region" description="Helical" evidence="2">
    <location>
        <begin position="518"/>
        <end position="538"/>
    </location>
</feature>
<dbReference type="InterPro" id="IPR036927">
    <property type="entry name" value="Cyt_c_oxase-like_su1_sf"/>
</dbReference>
<gene>
    <name evidence="4" type="ordered locus">RMDY18_11300</name>
</gene>
<feature type="transmembrane region" description="Helical" evidence="2">
    <location>
        <begin position="545"/>
        <end position="567"/>
    </location>
</feature>
<reference evidence="5" key="1">
    <citation type="submission" date="2009-07" db="EMBL/GenBank/DDBJ databases">
        <title>Complete genome sequence of Rothia mucilaginosa DJ.</title>
        <authorList>
            <person name="Yamane K."/>
            <person name="Nambu T."/>
            <person name="Mashimo C."/>
            <person name="Sugimori C."/>
            <person name="Yamanaka T."/>
            <person name="Leung K."/>
            <person name="Fukushima H."/>
        </authorList>
    </citation>
    <scope>NUCLEOTIDE SEQUENCE [LARGE SCALE GENOMIC DNA]</scope>
    <source>
        <strain evidence="5">DY-18</strain>
    </source>
</reference>
<protein>
    <submittedName>
        <fullName evidence="4">Nitric oxide reductase large subunit</fullName>
    </submittedName>
</protein>
<evidence type="ECO:0000256" key="1">
    <source>
        <dbReference type="SAM" id="MobiDB-lite"/>
    </source>
</evidence>
<dbReference type="GO" id="GO:0004129">
    <property type="term" value="F:cytochrome-c oxidase activity"/>
    <property type="evidence" value="ECO:0007669"/>
    <property type="project" value="InterPro"/>
</dbReference>
<dbReference type="PANTHER" id="PTHR10422">
    <property type="entry name" value="CYTOCHROME C OXIDASE SUBUNIT 1"/>
    <property type="match status" value="1"/>
</dbReference>
<keyword evidence="5" id="KW-1185">Reference proteome</keyword>
<dbReference type="eggNOG" id="COG3256">
    <property type="taxonomic scope" value="Bacteria"/>
</dbReference>
<dbReference type="InterPro" id="IPR054309">
    <property type="entry name" value="NorB_cytochrome_c-like"/>
</dbReference>
<feature type="transmembrane region" description="Helical" evidence="2">
    <location>
        <begin position="363"/>
        <end position="385"/>
    </location>
</feature>
<dbReference type="EMBL" id="AP011540">
    <property type="protein sequence ID" value="BAI64962.1"/>
    <property type="molecule type" value="Genomic_DNA"/>
</dbReference>
<organism evidence="4 5">
    <name type="scientific">Rothia mucilaginosa (strain DY-18)</name>
    <name type="common">Stomatococcus mucilaginosus</name>
    <dbReference type="NCBI Taxonomy" id="680646"/>
    <lineage>
        <taxon>Bacteria</taxon>
        <taxon>Bacillati</taxon>
        <taxon>Actinomycetota</taxon>
        <taxon>Actinomycetes</taxon>
        <taxon>Micrococcales</taxon>
        <taxon>Micrococcaceae</taxon>
        <taxon>Rothia</taxon>
    </lineage>
</organism>
<evidence type="ECO:0000313" key="4">
    <source>
        <dbReference type="EMBL" id="BAI64962.1"/>
    </source>
</evidence>
<keyword evidence="2" id="KW-0472">Membrane</keyword>